<dbReference type="Pfam" id="PF05699">
    <property type="entry name" value="Dimer_Tnp_hAT"/>
    <property type="match status" value="1"/>
</dbReference>
<dbReference type="AlphaFoldDB" id="A0A336KBZ5"/>
<sequence>MATNKKKITNYFNAQSTQSDNDSPTPVTKVSSKKNIEVKQKQRNYMFKEEWLEMPDFKPWLVKQPTNDKENPIKAYCRFCLCSFSIKSNGLNQIKQHASTDKHLKIEAQRPKTDGVPFDEKQINLNQKRALCEATLVFHNVKHNQSYLSMDCLVKVLKTVADDSKTINAILLGRTKARMICKNVLAPLTVKDLIGNLGENPYSLGTDASNKGAAKYWPVVIRYFDLNKGTKHGVLRFFQDHNENSETISTNLIDTIETYKLQNNRMMSYNGDNAPVNFGVNKSVYVHLQNYFKSTQKPIFKGNCYAHILHNACKNGIKLMTYDVETFVLSTVSEFKNYSGATAELRKFCEDFDVENTSLVKHISVRFLSLGYSLEKILKMWQPIKSYFLSQGKDNVKTIIWKFLGDDESSVDTSTVGEAFLYFVHSISSLINKAILYVEGDSVEISEIYDTFDSLRKEFIDRKSKKFFGMETRKVLKELTPYESNKFTKEALQIYEKIIDYLNKWFPFEKNGLLFLAGQVNLQKEIEFSELIKLAELLSVDIDDDLLSEIRFFNSKRSEFSTENISLSKKWSKFLKNVPSPNLQRLIQHLFTIPPNNCYCERIFSSMNRLITDDRNKLSDKAIEAELLLKFNFETTDELDMENQCLNFFNYIQNRPAFKTIVKDILSNSKYDDNLEK</sequence>
<dbReference type="OMA" id="NCYCERI"/>
<proteinExistence type="predicted"/>
<dbReference type="EMBL" id="UFQS01000200">
    <property type="protein sequence ID" value="SSX01228.1"/>
    <property type="molecule type" value="Genomic_DNA"/>
</dbReference>
<evidence type="ECO:0000259" key="2">
    <source>
        <dbReference type="Pfam" id="PF05699"/>
    </source>
</evidence>
<dbReference type="EMBL" id="UFQT01000200">
    <property type="protein sequence ID" value="SSX21608.1"/>
    <property type="molecule type" value="Genomic_DNA"/>
</dbReference>
<feature type="domain" description="HAT C-terminal dimerisation" evidence="2">
    <location>
        <begin position="553"/>
        <end position="632"/>
    </location>
</feature>
<accession>A0A336KBZ5</accession>
<evidence type="ECO:0000256" key="1">
    <source>
        <dbReference type="SAM" id="MobiDB-lite"/>
    </source>
</evidence>
<dbReference type="VEuPathDB" id="VectorBase:CSON004940"/>
<feature type="compositionally biased region" description="Polar residues" evidence="1">
    <location>
        <begin position="10"/>
        <end position="30"/>
    </location>
</feature>
<organism evidence="3">
    <name type="scientific">Culicoides sonorensis</name>
    <name type="common">Biting midge</name>
    <dbReference type="NCBI Taxonomy" id="179676"/>
    <lineage>
        <taxon>Eukaryota</taxon>
        <taxon>Metazoa</taxon>
        <taxon>Ecdysozoa</taxon>
        <taxon>Arthropoda</taxon>
        <taxon>Hexapoda</taxon>
        <taxon>Insecta</taxon>
        <taxon>Pterygota</taxon>
        <taxon>Neoptera</taxon>
        <taxon>Endopterygota</taxon>
        <taxon>Diptera</taxon>
        <taxon>Nematocera</taxon>
        <taxon>Chironomoidea</taxon>
        <taxon>Ceratopogonidae</taxon>
        <taxon>Ceratopogoninae</taxon>
        <taxon>Culicoides</taxon>
        <taxon>Monoculicoides</taxon>
    </lineage>
</organism>
<reference evidence="3" key="1">
    <citation type="submission" date="2018-04" db="EMBL/GenBank/DDBJ databases">
        <authorList>
            <person name="Go L.Y."/>
            <person name="Mitchell J.A."/>
        </authorList>
    </citation>
    <scope>NUCLEOTIDE SEQUENCE</scope>
    <source>
        <tissue evidence="3">Whole organism</tissue>
    </source>
</reference>
<dbReference type="PANTHER" id="PTHR37162">
    <property type="entry name" value="HAT FAMILY DIMERISATION DOMAINCONTAINING PROTEIN-RELATED"/>
    <property type="match status" value="1"/>
</dbReference>
<dbReference type="InterPro" id="IPR012337">
    <property type="entry name" value="RNaseH-like_sf"/>
</dbReference>
<dbReference type="PANTHER" id="PTHR37162:SF1">
    <property type="entry name" value="BED-TYPE DOMAIN-CONTAINING PROTEIN"/>
    <property type="match status" value="1"/>
</dbReference>
<name>A0A336KBZ5_CULSO</name>
<reference evidence="4" key="2">
    <citation type="submission" date="2018-07" db="EMBL/GenBank/DDBJ databases">
        <authorList>
            <person name="Quirk P.G."/>
            <person name="Krulwich T.A."/>
        </authorList>
    </citation>
    <scope>NUCLEOTIDE SEQUENCE</scope>
</reference>
<evidence type="ECO:0000313" key="3">
    <source>
        <dbReference type="EMBL" id="SSX01228.1"/>
    </source>
</evidence>
<feature type="region of interest" description="Disordered" evidence="1">
    <location>
        <begin position="1"/>
        <end position="32"/>
    </location>
</feature>
<dbReference type="SUPFAM" id="SSF53098">
    <property type="entry name" value="Ribonuclease H-like"/>
    <property type="match status" value="1"/>
</dbReference>
<protein>
    <submittedName>
        <fullName evidence="3">CSON004940 protein</fullName>
    </submittedName>
</protein>
<gene>
    <name evidence="3" type="primary">CSON004940</name>
</gene>
<dbReference type="InterPro" id="IPR008906">
    <property type="entry name" value="HATC_C_dom"/>
</dbReference>
<evidence type="ECO:0000313" key="4">
    <source>
        <dbReference type="EMBL" id="SSX21608.1"/>
    </source>
</evidence>
<dbReference type="GO" id="GO:0046983">
    <property type="term" value="F:protein dimerization activity"/>
    <property type="evidence" value="ECO:0007669"/>
    <property type="project" value="InterPro"/>
</dbReference>